<comment type="similarity">
    <text evidence="1">Belongs to the cysteine dioxygenase family.</text>
</comment>
<sequence length="220" mass="23916">MSLVSIPSPRQPAQPTRPAPGHVPLPATAPGASPRTVELAEVLTRAVRAAPGTEPADRTAERVARRLAGFLRHPDLLAAEHLQPDPEHYRQHVLHVDPQGRFSLVALVWLPGQATPVHDHTTWCVVGTYRGTEEETSYRFDRHPDGRAELKPVATTVNPPGTVTHLTPPGDIHLVRNGGDDLAVSLHVYGTDVRRHGSSIRRRYDLPGLSGFPGLPSLPL</sequence>
<feature type="compositionally biased region" description="Pro residues" evidence="8">
    <location>
        <begin position="9"/>
        <end position="23"/>
    </location>
</feature>
<keyword evidence="5 7" id="KW-0408">Iron</keyword>
<evidence type="ECO:0000313" key="9">
    <source>
        <dbReference type="EMBL" id="SEL97739.1"/>
    </source>
</evidence>
<keyword evidence="4" id="KW-0560">Oxidoreductase</keyword>
<dbReference type="Proteomes" id="UP000183015">
    <property type="component" value="Unassembled WGS sequence"/>
</dbReference>
<keyword evidence="2 7" id="KW-0479">Metal-binding</keyword>
<reference evidence="10" key="1">
    <citation type="submission" date="2016-10" db="EMBL/GenBank/DDBJ databases">
        <authorList>
            <person name="Varghese N."/>
        </authorList>
    </citation>
    <scope>NUCLEOTIDE SEQUENCE [LARGE SCALE GENOMIC DNA]</scope>
    <source>
        <strain evidence="10">DSM 45096 / BCRC 16803 / CGMCC 4.1857 / CIP 109030 / JCM 12277 / KCTC 19219 / NBRC 100920 / 33214</strain>
    </source>
</reference>
<evidence type="ECO:0000256" key="4">
    <source>
        <dbReference type="ARBA" id="ARBA00023002"/>
    </source>
</evidence>
<protein>
    <submittedName>
        <fullName evidence="9">Cysteine dioxygenase type I</fullName>
    </submittedName>
</protein>
<organism evidence="9 10">
    <name type="scientific">Streptacidiphilus jiangxiensis</name>
    <dbReference type="NCBI Taxonomy" id="235985"/>
    <lineage>
        <taxon>Bacteria</taxon>
        <taxon>Bacillati</taxon>
        <taxon>Actinomycetota</taxon>
        <taxon>Actinomycetes</taxon>
        <taxon>Kitasatosporales</taxon>
        <taxon>Streptomycetaceae</taxon>
        <taxon>Streptacidiphilus</taxon>
    </lineage>
</organism>
<dbReference type="eggNOG" id="COG5553">
    <property type="taxonomic scope" value="Bacteria"/>
</dbReference>
<dbReference type="RefSeq" id="WP_082014893.1">
    <property type="nucleotide sequence ID" value="NZ_BBPN01000008.1"/>
</dbReference>
<dbReference type="InterPro" id="IPR010300">
    <property type="entry name" value="CDO_1"/>
</dbReference>
<evidence type="ECO:0000256" key="5">
    <source>
        <dbReference type="ARBA" id="ARBA00023004"/>
    </source>
</evidence>
<dbReference type="SUPFAM" id="SSF51182">
    <property type="entry name" value="RmlC-like cupins"/>
    <property type="match status" value="1"/>
</dbReference>
<keyword evidence="3 9" id="KW-0223">Dioxygenase</keyword>
<feature type="binding site" evidence="7">
    <location>
        <position position="173"/>
    </location>
    <ligand>
        <name>Fe cation</name>
        <dbReference type="ChEBI" id="CHEBI:24875"/>
        <note>catalytic</note>
    </ligand>
</feature>
<dbReference type="GO" id="GO:0016702">
    <property type="term" value="F:oxidoreductase activity, acting on single donors with incorporation of molecular oxygen, incorporation of two atoms of oxygen"/>
    <property type="evidence" value="ECO:0007669"/>
    <property type="project" value="InterPro"/>
</dbReference>
<feature type="region of interest" description="Disordered" evidence="8">
    <location>
        <begin position="1"/>
        <end position="33"/>
    </location>
</feature>
<evidence type="ECO:0000256" key="8">
    <source>
        <dbReference type="SAM" id="MobiDB-lite"/>
    </source>
</evidence>
<evidence type="ECO:0000256" key="1">
    <source>
        <dbReference type="ARBA" id="ARBA00006622"/>
    </source>
</evidence>
<evidence type="ECO:0000313" key="10">
    <source>
        <dbReference type="Proteomes" id="UP000183015"/>
    </source>
</evidence>
<feature type="binding site" evidence="7">
    <location>
        <position position="120"/>
    </location>
    <ligand>
        <name>Fe cation</name>
        <dbReference type="ChEBI" id="CHEBI:24875"/>
        <note>catalytic</note>
    </ligand>
</feature>
<feature type="cross-link" description="3'-(S-cysteinyl)-tyrosine (Cys-Tyr)" evidence="6">
    <location>
        <begin position="124"/>
        <end position="189"/>
    </location>
</feature>
<dbReference type="OrthoDB" id="7059163at2"/>
<accession>A0A1H7ULT3</accession>
<evidence type="ECO:0000256" key="3">
    <source>
        <dbReference type="ARBA" id="ARBA00022964"/>
    </source>
</evidence>
<dbReference type="PANTHER" id="PTHR12918:SF1">
    <property type="entry name" value="CYSTEINE DIOXYGENASE TYPE 1"/>
    <property type="match status" value="1"/>
</dbReference>
<dbReference type="Gene3D" id="2.60.120.10">
    <property type="entry name" value="Jelly Rolls"/>
    <property type="match status" value="1"/>
</dbReference>
<dbReference type="PANTHER" id="PTHR12918">
    <property type="entry name" value="CYSTEINE DIOXYGENASE"/>
    <property type="match status" value="1"/>
</dbReference>
<name>A0A1H7ULT3_STRJI</name>
<dbReference type="STRING" id="235985.SAMN05414137_11630"/>
<evidence type="ECO:0000256" key="2">
    <source>
        <dbReference type="ARBA" id="ARBA00022723"/>
    </source>
</evidence>
<proteinExistence type="inferred from homology"/>
<dbReference type="AlphaFoldDB" id="A0A1H7ULT3"/>
<dbReference type="EMBL" id="FOAZ01000016">
    <property type="protein sequence ID" value="SEL97739.1"/>
    <property type="molecule type" value="Genomic_DNA"/>
</dbReference>
<keyword evidence="6" id="KW-0883">Thioether bond</keyword>
<evidence type="ECO:0000256" key="6">
    <source>
        <dbReference type="PIRSR" id="PIRSR610300-50"/>
    </source>
</evidence>
<gene>
    <name evidence="9" type="ORF">SAMN05414137_11630</name>
</gene>
<dbReference type="InterPro" id="IPR011051">
    <property type="entry name" value="RmlC_Cupin_sf"/>
</dbReference>
<feature type="binding site" evidence="7">
    <location>
        <position position="118"/>
    </location>
    <ligand>
        <name>Fe cation</name>
        <dbReference type="ChEBI" id="CHEBI:24875"/>
        <note>catalytic</note>
    </ligand>
</feature>
<dbReference type="Pfam" id="PF05995">
    <property type="entry name" value="CDO_I"/>
    <property type="match status" value="1"/>
</dbReference>
<dbReference type="InterPro" id="IPR014710">
    <property type="entry name" value="RmlC-like_jellyroll"/>
</dbReference>
<keyword evidence="10" id="KW-1185">Reference proteome</keyword>
<evidence type="ECO:0000256" key="7">
    <source>
        <dbReference type="PIRSR" id="PIRSR610300-51"/>
    </source>
</evidence>
<dbReference type="GO" id="GO:0008198">
    <property type="term" value="F:ferrous iron binding"/>
    <property type="evidence" value="ECO:0007669"/>
    <property type="project" value="TreeGrafter"/>
</dbReference>
<dbReference type="CDD" id="cd10548">
    <property type="entry name" value="cupin_CDO"/>
    <property type="match status" value="1"/>
</dbReference>